<evidence type="ECO:0000313" key="3">
    <source>
        <dbReference type="Proteomes" id="UP000188320"/>
    </source>
</evidence>
<feature type="compositionally biased region" description="Polar residues" evidence="1">
    <location>
        <begin position="154"/>
        <end position="171"/>
    </location>
</feature>
<evidence type="ECO:0000313" key="2">
    <source>
        <dbReference type="EMBL" id="OMH83293.1"/>
    </source>
</evidence>
<dbReference type="AlphaFoldDB" id="A0A1R1PQW2"/>
<dbReference type="EMBL" id="LSSK01000460">
    <property type="protein sequence ID" value="OMH83293.1"/>
    <property type="molecule type" value="Genomic_DNA"/>
</dbReference>
<accession>A0A1R1PQW2</accession>
<reference evidence="3" key="1">
    <citation type="submission" date="2017-01" db="EMBL/GenBank/DDBJ databases">
        <authorList>
            <person name="Wang Y."/>
            <person name="White M."/>
            <person name="Kvist S."/>
            <person name="Moncalvo J.-M."/>
        </authorList>
    </citation>
    <scope>NUCLEOTIDE SEQUENCE [LARGE SCALE GENOMIC DNA]</scope>
    <source>
        <strain evidence="3">COL-18-3</strain>
    </source>
</reference>
<evidence type="ECO:0000256" key="1">
    <source>
        <dbReference type="SAM" id="MobiDB-lite"/>
    </source>
</evidence>
<proteinExistence type="predicted"/>
<dbReference type="Proteomes" id="UP000188320">
    <property type="component" value="Unassembled WGS sequence"/>
</dbReference>
<gene>
    <name evidence="2" type="ORF">AX774_g3205</name>
</gene>
<protein>
    <submittedName>
        <fullName evidence="2">Uncharacterized protein</fullName>
    </submittedName>
</protein>
<sequence>MATGEPVEYYSDYVEYAEYADGMQFYDEASSTLHYDDQLDSELHYDPESFDYTYENYPHSPDATYTDMYAPPEQSRVYPYNSLRGMPAYHKLLPPVPPISAPPQRPLPPPPGAYPSDLYYDLPTQPPIDPFRCYDVNTQPSAPPLLYNPDEHSNSPNSSTFSHYQHQHTSF</sequence>
<name>A0A1R1PQW2_ZANCU</name>
<comment type="caution">
    <text evidence="2">The sequence shown here is derived from an EMBL/GenBank/DDBJ whole genome shotgun (WGS) entry which is preliminary data.</text>
</comment>
<keyword evidence="3" id="KW-1185">Reference proteome</keyword>
<organism evidence="2 3">
    <name type="scientific">Zancudomyces culisetae</name>
    <name type="common">Gut fungus</name>
    <name type="synonym">Smittium culisetae</name>
    <dbReference type="NCBI Taxonomy" id="1213189"/>
    <lineage>
        <taxon>Eukaryota</taxon>
        <taxon>Fungi</taxon>
        <taxon>Fungi incertae sedis</taxon>
        <taxon>Zoopagomycota</taxon>
        <taxon>Kickxellomycotina</taxon>
        <taxon>Harpellomycetes</taxon>
        <taxon>Harpellales</taxon>
        <taxon>Legeriomycetaceae</taxon>
        <taxon>Zancudomyces</taxon>
    </lineage>
</organism>
<feature type="region of interest" description="Disordered" evidence="1">
    <location>
        <begin position="139"/>
        <end position="171"/>
    </location>
</feature>
<feature type="compositionally biased region" description="Pro residues" evidence="1">
    <location>
        <begin position="97"/>
        <end position="113"/>
    </location>
</feature>
<feature type="region of interest" description="Disordered" evidence="1">
    <location>
        <begin position="97"/>
        <end position="121"/>
    </location>
</feature>